<sequence>MPWQIVIVTIIVVAVVMLPFVALYLRRRWLTGQGGLFDCAYQLPDAPGPAWVLGVARYRREQLEWFRAFSLSLRPKHVFPRVGTTYVHQRTPQGLEAIALFEGSLIVTLRDKATGSTSALSMASDEALALMSWLESAPPGSHYLPGSADSPNPN</sequence>
<evidence type="ECO:0008006" key="4">
    <source>
        <dbReference type="Google" id="ProtNLM"/>
    </source>
</evidence>
<dbReference type="OrthoDB" id="4793422at2"/>
<evidence type="ECO:0000313" key="3">
    <source>
        <dbReference type="Proteomes" id="UP000188145"/>
    </source>
</evidence>
<keyword evidence="1" id="KW-0472">Membrane</keyword>
<dbReference type="STRING" id="1332264.BW730_06595"/>
<name>A0A1Q2CM89_9ACTN</name>
<dbReference type="Proteomes" id="UP000188145">
    <property type="component" value="Chromosome"/>
</dbReference>
<accession>A0A1Q2CM89</accession>
<dbReference type="KEGG" id="tes:BW730_06595"/>
<keyword evidence="3" id="KW-1185">Reference proteome</keyword>
<dbReference type="InterPro" id="IPR019675">
    <property type="entry name" value="DUF2550"/>
</dbReference>
<dbReference type="AlphaFoldDB" id="A0A1Q2CM89"/>
<protein>
    <recommendedName>
        <fullName evidence="4">DUF2550 domain-containing protein</fullName>
    </recommendedName>
</protein>
<organism evidence="2 3">
    <name type="scientific">Tessaracoccus aquimaris</name>
    <dbReference type="NCBI Taxonomy" id="1332264"/>
    <lineage>
        <taxon>Bacteria</taxon>
        <taxon>Bacillati</taxon>
        <taxon>Actinomycetota</taxon>
        <taxon>Actinomycetes</taxon>
        <taxon>Propionibacteriales</taxon>
        <taxon>Propionibacteriaceae</taxon>
        <taxon>Tessaracoccus</taxon>
    </lineage>
</organism>
<gene>
    <name evidence="2" type="ORF">BW730_06595</name>
</gene>
<evidence type="ECO:0000313" key="2">
    <source>
        <dbReference type="EMBL" id="AQP47222.1"/>
    </source>
</evidence>
<proteinExistence type="predicted"/>
<evidence type="ECO:0000256" key="1">
    <source>
        <dbReference type="SAM" id="Phobius"/>
    </source>
</evidence>
<keyword evidence="1" id="KW-0812">Transmembrane</keyword>
<feature type="transmembrane region" description="Helical" evidence="1">
    <location>
        <begin position="6"/>
        <end position="25"/>
    </location>
</feature>
<dbReference type="EMBL" id="CP019606">
    <property type="protein sequence ID" value="AQP47222.1"/>
    <property type="molecule type" value="Genomic_DNA"/>
</dbReference>
<reference evidence="3" key="1">
    <citation type="submission" date="2017-02" db="EMBL/GenBank/DDBJ databases">
        <title>Tessaracoccus aquaemaris sp. nov., isolated from the intestine of a Korean rockfish, Sebastes schlegelii, in a marine aquaculture pond.</title>
        <authorList>
            <person name="Tak E.J."/>
            <person name="Bae J.-W."/>
        </authorList>
    </citation>
    <scope>NUCLEOTIDE SEQUENCE [LARGE SCALE GENOMIC DNA]</scope>
    <source>
        <strain evidence="3">NSG39</strain>
    </source>
</reference>
<keyword evidence="1" id="KW-1133">Transmembrane helix</keyword>
<dbReference type="Pfam" id="PF10739">
    <property type="entry name" value="DUF2550"/>
    <property type="match status" value="1"/>
</dbReference>
<dbReference type="RefSeq" id="WP_077685553.1">
    <property type="nucleotide sequence ID" value="NZ_CP019606.1"/>
</dbReference>